<dbReference type="Pfam" id="PF00560">
    <property type="entry name" value="LRR_1"/>
    <property type="match status" value="5"/>
</dbReference>
<evidence type="ECO:0000256" key="5">
    <source>
        <dbReference type="ARBA" id="ARBA00022512"/>
    </source>
</evidence>
<evidence type="ECO:0000256" key="4">
    <source>
        <dbReference type="ARBA" id="ARBA00022475"/>
    </source>
</evidence>
<keyword evidence="19" id="KW-0808">Transferase</keyword>
<feature type="domain" description="Disease resistance R13L4/SHOC-2-like LRR" evidence="18">
    <location>
        <begin position="172"/>
        <end position="258"/>
    </location>
</feature>
<evidence type="ECO:0000256" key="15">
    <source>
        <dbReference type="SAM" id="Phobius"/>
    </source>
</evidence>
<feature type="chain" id="PRO_5015114980" evidence="16">
    <location>
        <begin position="29"/>
        <end position="925"/>
    </location>
</feature>
<evidence type="ECO:0000256" key="9">
    <source>
        <dbReference type="ARBA" id="ARBA00022737"/>
    </source>
</evidence>
<evidence type="ECO:0000256" key="13">
    <source>
        <dbReference type="ARBA" id="ARBA00023180"/>
    </source>
</evidence>
<dbReference type="EMBL" id="PDCK01000039">
    <property type="protein sequence ID" value="PRQ57999.1"/>
    <property type="molecule type" value="Genomic_DNA"/>
</dbReference>
<evidence type="ECO:0000256" key="14">
    <source>
        <dbReference type="ARBA" id="ARBA00038043"/>
    </source>
</evidence>
<evidence type="ECO:0000256" key="11">
    <source>
        <dbReference type="ARBA" id="ARBA00023136"/>
    </source>
</evidence>
<dbReference type="PANTHER" id="PTHR48063:SF90">
    <property type="entry name" value="OS11G0565920 PROTEIN"/>
    <property type="match status" value="1"/>
</dbReference>
<dbReference type="InterPro" id="IPR001611">
    <property type="entry name" value="Leu-rich_rpt"/>
</dbReference>
<dbReference type="Gramene" id="PRQ57999">
    <property type="protein sequence ID" value="PRQ57999"/>
    <property type="gene ID" value="RchiOBHm_Chr1g0354451"/>
</dbReference>
<keyword evidence="5" id="KW-0964">Secreted</keyword>
<comment type="similarity">
    <text evidence="3">Belongs to the RLP family.</text>
</comment>
<dbReference type="GO" id="GO:0009653">
    <property type="term" value="P:anatomical structure morphogenesis"/>
    <property type="evidence" value="ECO:0007669"/>
    <property type="project" value="UniProtKB-ARBA"/>
</dbReference>
<evidence type="ECO:0000313" key="20">
    <source>
        <dbReference type="Proteomes" id="UP000238479"/>
    </source>
</evidence>
<evidence type="ECO:0000256" key="16">
    <source>
        <dbReference type="SAM" id="SignalP"/>
    </source>
</evidence>
<evidence type="ECO:0000259" key="18">
    <source>
        <dbReference type="Pfam" id="PF23598"/>
    </source>
</evidence>
<dbReference type="InterPro" id="IPR032675">
    <property type="entry name" value="LRR_dom_sf"/>
</dbReference>
<proteinExistence type="inferred from homology"/>
<dbReference type="FunFam" id="3.80.10.10:FF:000111">
    <property type="entry name" value="LRR receptor-like serine/threonine-protein kinase ERECTA"/>
    <property type="match status" value="1"/>
</dbReference>
<dbReference type="Pfam" id="PF13855">
    <property type="entry name" value="LRR_8"/>
    <property type="match status" value="2"/>
</dbReference>
<dbReference type="PRINTS" id="PR00019">
    <property type="entry name" value="LEURICHRPT"/>
</dbReference>
<dbReference type="AlphaFoldDB" id="A0A2P6SH51"/>
<keyword evidence="19" id="KW-0723">Serine/threonine-protein kinase</keyword>
<dbReference type="InterPro" id="IPR003591">
    <property type="entry name" value="Leu-rich_rpt_typical-subtyp"/>
</dbReference>
<keyword evidence="20" id="KW-1185">Reference proteome</keyword>
<protein>
    <submittedName>
        <fullName evidence="19">Putative non-specific serine/threonine protein kinase</fullName>
        <ecNumber evidence="19">2.7.11.1</ecNumber>
    </submittedName>
</protein>
<dbReference type="Pfam" id="PF23598">
    <property type="entry name" value="LRR_14"/>
    <property type="match status" value="1"/>
</dbReference>
<evidence type="ECO:0000256" key="1">
    <source>
        <dbReference type="ARBA" id="ARBA00004191"/>
    </source>
</evidence>
<organism evidence="19 20">
    <name type="scientific">Rosa chinensis</name>
    <name type="common">China rose</name>
    <dbReference type="NCBI Taxonomy" id="74649"/>
    <lineage>
        <taxon>Eukaryota</taxon>
        <taxon>Viridiplantae</taxon>
        <taxon>Streptophyta</taxon>
        <taxon>Embryophyta</taxon>
        <taxon>Tracheophyta</taxon>
        <taxon>Spermatophyta</taxon>
        <taxon>Magnoliopsida</taxon>
        <taxon>eudicotyledons</taxon>
        <taxon>Gunneridae</taxon>
        <taxon>Pentapetalae</taxon>
        <taxon>rosids</taxon>
        <taxon>fabids</taxon>
        <taxon>Rosales</taxon>
        <taxon>Rosaceae</taxon>
        <taxon>Rosoideae</taxon>
        <taxon>Rosoideae incertae sedis</taxon>
        <taxon>Rosa</taxon>
    </lineage>
</organism>
<dbReference type="EC" id="2.7.11.1" evidence="19"/>
<keyword evidence="5" id="KW-0134">Cell wall</keyword>
<comment type="subcellular location">
    <subcellularLocation>
        <location evidence="2">Cell membrane</location>
        <topology evidence="2">Single-pass type I membrane protein</topology>
    </subcellularLocation>
    <subcellularLocation>
        <location evidence="1">Secreted</location>
        <location evidence="1">Cell wall</location>
    </subcellularLocation>
</comment>
<keyword evidence="7 15" id="KW-0812">Transmembrane</keyword>
<feature type="domain" description="Leucine-rich repeat-containing N-terminal plant-type" evidence="17">
    <location>
        <begin position="54"/>
        <end position="91"/>
    </location>
</feature>
<evidence type="ECO:0000256" key="6">
    <source>
        <dbReference type="ARBA" id="ARBA00022614"/>
    </source>
</evidence>
<keyword evidence="8 16" id="KW-0732">Signal</keyword>
<dbReference type="SMART" id="SM00369">
    <property type="entry name" value="LRR_TYP"/>
    <property type="match status" value="9"/>
</dbReference>
<feature type="signal peptide" evidence="16">
    <location>
        <begin position="1"/>
        <end position="28"/>
    </location>
</feature>
<dbReference type="FunFam" id="3.80.10.10:FF:000041">
    <property type="entry name" value="LRR receptor-like serine/threonine-protein kinase ERECTA"/>
    <property type="match status" value="1"/>
</dbReference>
<dbReference type="GO" id="GO:0099402">
    <property type="term" value="P:plant organ development"/>
    <property type="evidence" value="ECO:0007669"/>
    <property type="project" value="UniProtKB-ARBA"/>
</dbReference>
<keyword evidence="19" id="KW-0418">Kinase</keyword>
<evidence type="ECO:0000256" key="3">
    <source>
        <dbReference type="ARBA" id="ARBA00009592"/>
    </source>
</evidence>
<dbReference type="SMART" id="SM00365">
    <property type="entry name" value="LRR_SD22"/>
    <property type="match status" value="6"/>
</dbReference>
<dbReference type="Proteomes" id="UP000238479">
    <property type="component" value="Chromosome 1"/>
</dbReference>
<evidence type="ECO:0000259" key="17">
    <source>
        <dbReference type="Pfam" id="PF08263"/>
    </source>
</evidence>
<evidence type="ECO:0000313" key="19">
    <source>
        <dbReference type="EMBL" id="PRQ57999.1"/>
    </source>
</evidence>
<dbReference type="FunFam" id="3.80.10.10:FF:000400">
    <property type="entry name" value="Nuclear pore complex protein NUP107"/>
    <property type="match status" value="1"/>
</dbReference>
<accession>A0A2P6SH51</accession>
<keyword evidence="9" id="KW-0677">Repeat</keyword>
<comment type="caution">
    <text evidence="19">The sequence shown here is derived from an EMBL/GenBank/DDBJ whole genome shotgun (WGS) entry which is preliminary data.</text>
</comment>
<keyword evidence="4" id="KW-1003">Cell membrane</keyword>
<dbReference type="InterPro" id="IPR013210">
    <property type="entry name" value="LRR_N_plant-typ"/>
</dbReference>
<dbReference type="FunFam" id="3.80.10.10:FF:000095">
    <property type="entry name" value="LRR receptor-like serine/threonine-protein kinase GSO1"/>
    <property type="match status" value="1"/>
</dbReference>
<comment type="similarity">
    <text evidence="14">Belongs to the polygalacturonase-inhibiting protein family.</text>
</comment>
<sequence length="925" mass="101201">MACHKVAAASFQLLSLVSFLLFLNPYSSIFLEASTIFANSNTVDDERSNAASIEEERKALLEFKQGLQDPLLELHSWVGKDCCNLHGIICNNQTGNIIDLRLQDAQISGTLSINSFSGPLPISIGNLLHLGYLDLSSNSISGPLPISIGNLLHLGYLDLSSNSISGPLPISIGNLLHLGYLDLSSNSVSGPLPISIGNLLHLEYLDLSLNSVSGPLPISIGNLSNLQNLNLFSNSISGSLPTLIGNLSNLQNLKLFSNSISGPLPKSIGGLSHLQTLFLSLNSISGPLPTSIGILSHLQTLSLSSNSISGPCHFQHQLEIFQICRPRTFPITQSQELRLAGSAISGPLPTWIGNLPCLRWLELSNNSKMNGTIPESIGQLRELKNLFLHGCSWEGFISENHFQNTSRLDSFYLSSEAFNSLVFNVSHDWIPIFNLTSLQIIDCKLMDTAFPVYNTDWFWRFSPFLDGVVLSHNQLRGNLPKSVSSPLQNVILKNNSQVGSLPLWPNVKQLSLASNRFSGPIPLNIGHEMSKLVFLDLSRNYFSGNIPRDWTGSLDLKIIDFSNNKLSGEIPSSMCSQLPSLKWLRLSNSNLSGNLESSLQTCRNLSALDLTGNNFSGTIPDCIGDNLHTLSYLLLGANKFTGNIPHQLCDLSSLQVLDLSQNNISSSIPACLGGLKQMTTGDGGLLGNSWVMNLRISLSLYGPMHIDLNVKGVEYEYIDNILGLIKKFDLSSNNLWGEIPEEVKNLMALGSLNLSHNHLTGKIPEGIGSLHELEALDLSSNHLWGLIPSSMTSMTSLSKLNLSFNNFSGPIPSANQFPTFDPTSFEGNSGLCGPPLPTQCSSASHNDLAPKVEEDEEDKYGKLWFYASTALGFIVGFWVIFGSLVIKRSWRHAYFQFLDNMKQALLLLLEVTRLSRSLRAWKMVD</sequence>
<dbReference type="InterPro" id="IPR046956">
    <property type="entry name" value="RLP23-like"/>
</dbReference>
<dbReference type="PROSITE" id="PS51450">
    <property type="entry name" value="LRR"/>
    <property type="match status" value="1"/>
</dbReference>
<keyword evidence="6" id="KW-0433">Leucine-rich repeat</keyword>
<dbReference type="GO" id="GO:0005886">
    <property type="term" value="C:plasma membrane"/>
    <property type="evidence" value="ECO:0007669"/>
    <property type="project" value="UniProtKB-SubCell"/>
</dbReference>
<reference evidence="19 20" key="1">
    <citation type="journal article" date="2018" name="Nat. Genet.">
        <title>The Rosa genome provides new insights in the design of modern roses.</title>
        <authorList>
            <person name="Bendahmane M."/>
        </authorList>
    </citation>
    <scope>NUCLEOTIDE SEQUENCE [LARGE SCALE GENOMIC DNA]</scope>
    <source>
        <strain evidence="20">cv. Old Blush</strain>
    </source>
</reference>
<feature type="transmembrane region" description="Helical" evidence="15">
    <location>
        <begin position="863"/>
        <end position="886"/>
    </location>
</feature>
<gene>
    <name evidence="19" type="ORF">RchiOBHm_Chr1g0354451</name>
</gene>
<dbReference type="PANTHER" id="PTHR48063">
    <property type="entry name" value="LRR RECEPTOR-LIKE KINASE"/>
    <property type="match status" value="1"/>
</dbReference>
<evidence type="ECO:0000256" key="10">
    <source>
        <dbReference type="ARBA" id="ARBA00022989"/>
    </source>
</evidence>
<keyword evidence="11 15" id="KW-0472">Membrane</keyword>
<keyword evidence="12" id="KW-0675">Receptor</keyword>
<evidence type="ECO:0000256" key="8">
    <source>
        <dbReference type="ARBA" id="ARBA00022729"/>
    </source>
</evidence>
<dbReference type="Gene3D" id="3.80.10.10">
    <property type="entry name" value="Ribonuclease Inhibitor"/>
    <property type="match status" value="4"/>
</dbReference>
<keyword evidence="13" id="KW-0325">Glycoprotein</keyword>
<keyword evidence="10 15" id="KW-1133">Transmembrane helix</keyword>
<dbReference type="OMA" id="CCELAYL"/>
<evidence type="ECO:0000256" key="7">
    <source>
        <dbReference type="ARBA" id="ARBA00022692"/>
    </source>
</evidence>
<dbReference type="Pfam" id="PF08263">
    <property type="entry name" value="LRRNT_2"/>
    <property type="match status" value="1"/>
</dbReference>
<dbReference type="GO" id="GO:0004674">
    <property type="term" value="F:protein serine/threonine kinase activity"/>
    <property type="evidence" value="ECO:0007669"/>
    <property type="project" value="UniProtKB-KW"/>
</dbReference>
<dbReference type="InterPro" id="IPR055414">
    <property type="entry name" value="LRR_R13L4/SHOC2-like"/>
</dbReference>
<dbReference type="SUPFAM" id="SSF52058">
    <property type="entry name" value="L domain-like"/>
    <property type="match status" value="3"/>
</dbReference>
<evidence type="ECO:0000256" key="12">
    <source>
        <dbReference type="ARBA" id="ARBA00023170"/>
    </source>
</evidence>
<name>A0A2P6SH51_ROSCH</name>
<evidence type="ECO:0000256" key="2">
    <source>
        <dbReference type="ARBA" id="ARBA00004251"/>
    </source>
</evidence>